<feature type="compositionally biased region" description="Basic residues" evidence="7">
    <location>
        <begin position="362"/>
        <end position="371"/>
    </location>
</feature>
<dbReference type="PRINTS" id="PR00416">
    <property type="entry name" value="EUTPISMRASEI"/>
</dbReference>
<evidence type="ECO:0000256" key="5">
    <source>
        <dbReference type="ARBA" id="ARBA00023125"/>
    </source>
</evidence>
<reference evidence="10 11" key="1">
    <citation type="journal article" date="2018" name="Genet. Mol. Biol.">
        <title>The genome sequence of Dyella jiangningensis FCAV SCS01 from a lignocellulose-decomposing microbial consortium metagenome reveals potential for biotechnological applications.</title>
        <authorList>
            <person name="Desiderato J.G."/>
            <person name="Alvarenga D.O."/>
            <person name="Constancio M.T.L."/>
            <person name="Alves L.M.C."/>
            <person name="Varani A.M."/>
        </authorList>
    </citation>
    <scope>NUCLEOTIDE SEQUENCE [LARGE SCALE GENOMIC DNA]</scope>
    <source>
        <strain evidence="10 11">FCAV SCS01</strain>
    </source>
</reference>
<evidence type="ECO:0000313" key="10">
    <source>
        <dbReference type="EMBL" id="RAO77914.1"/>
    </source>
</evidence>
<comment type="caution">
    <text evidence="10">The sequence shown here is derived from an EMBL/GenBank/DDBJ whole genome shotgun (WGS) entry which is preliminary data.</text>
</comment>
<accession>A0A328PDK3</accession>
<dbReference type="GO" id="GO:0003677">
    <property type="term" value="F:DNA binding"/>
    <property type="evidence" value="ECO:0007669"/>
    <property type="project" value="UniProtKB-KW"/>
</dbReference>
<dbReference type="InterPro" id="IPR013500">
    <property type="entry name" value="TopoI_cat_euk"/>
</dbReference>
<organism evidence="10 11">
    <name type="scientific">Dyella jiangningensis</name>
    <dbReference type="NCBI Taxonomy" id="1379159"/>
    <lineage>
        <taxon>Bacteria</taxon>
        <taxon>Pseudomonadati</taxon>
        <taxon>Pseudomonadota</taxon>
        <taxon>Gammaproteobacteria</taxon>
        <taxon>Lysobacterales</taxon>
        <taxon>Rhodanobacteraceae</taxon>
        <taxon>Dyella</taxon>
    </lineage>
</organism>
<dbReference type="Proteomes" id="UP000248926">
    <property type="component" value="Unassembled WGS sequence"/>
</dbReference>
<dbReference type="Pfam" id="PF21338">
    <property type="entry name" value="Top1B_N_bact"/>
    <property type="match status" value="1"/>
</dbReference>
<dbReference type="InterPro" id="IPR035447">
    <property type="entry name" value="DNA_topo_I_N_sf"/>
</dbReference>
<dbReference type="InterPro" id="IPR049331">
    <property type="entry name" value="Top1B_N_bact"/>
</dbReference>
<keyword evidence="4" id="KW-0799">Topoisomerase</keyword>
<evidence type="ECO:0000259" key="9">
    <source>
        <dbReference type="Pfam" id="PF21338"/>
    </source>
</evidence>
<feature type="domain" description="DNA topoisomerase I catalytic core eukaryotic-type" evidence="8">
    <location>
        <begin position="102"/>
        <end position="322"/>
    </location>
</feature>
<dbReference type="InterPro" id="IPR014711">
    <property type="entry name" value="TopoI_cat_a-hlx-sub_euk"/>
</dbReference>
<gene>
    <name evidence="10" type="ORF">CA260_08775</name>
</gene>
<feature type="region of interest" description="Disordered" evidence="7">
    <location>
        <begin position="351"/>
        <end position="371"/>
    </location>
</feature>
<evidence type="ECO:0000256" key="2">
    <source>
        <dbReference type="ARBA" id="ARBA00006645"/>
    </source>
</evidence>
<feature type="domain" description="DNA topoisomerase IB N-terminal" evidence="9">
    <location>
        <begin position="42"/>
        <end position="90"/>
    </location>
</feature>
<dbReference type="Gene3D" id="3.90.15.10">
    <property type="entry name" value="Topoisomerase I, Chain A, domain 3"/>
    <property type="match status" value="1"/>
</dbReference>
<evidence type="ECO:0000256" key="6">
    <source>
        <dbReference type="ARBA" id="ARBA00023235"/>
    </source>
</evidence>
<evidence type="ECO:0000256" key="3">
    <source>
        <dbReference type="ARBA" id="ARBA00012891"/>
    </source>
</evidence>
<dbReference type="Gene3D" id="1.10.132.120">
    <property type="match status" value="1"/>
</dbReference>
<dbReference type="GO" id="GO:0006265">
    <property type="term" value="P:DNA topological change"/>
    <property type="evidence" value="ECO:0007669"/>
    <property type="project" value="InterPro"/>
</dbReference>
<dbReference type="SUPFAM" id="SSF56349">
    <property type="entry name" value="DNA breaking-rejoining enzymes"/>
    <property type="match status" value="1"/>
</dbReference>
<dbReference type="OrthoDB" id="9778962at2"/>
<name>A0A328PDK3_9GAMM</name>
<keyword evidence="6 10" id="KW-0413">Isomerase</keyword>
<dbReference type="InterPro" id="IPR001631">
    <property type="entry name" value="TopoI"/>
</dbReference>
<dbReference type="SUPFAM" id="SSF55869">
    <property type="entry name" value="DNA topoisomerase I domain"/>
    <property type="match status" value="1"/>
</dbReference>
<keyword evidence="5" id="KW-0238">DNA-binding</keyword>
<dbReference type="Gene3D" id="3.30.66.10">
    <property type="entry name" value="DNA topoisomerase I domain"/>
    <property type="match status" value="1"/>
</dbReference>
<comment type="similarity">
    <text evidence="2">Belongs to the type IB topoisomerase family.</text>
</comment>
<dbReference type="PROSITE" id="PS52038">
    <property type="entry name" value="TOPO_IB_2"/>
    <property type="match status" value="1"/>
</dbReference>
<sequence length="371" mass="41798">MARHARNTGDPVAAAKQEARSAGLVYVTDELPGLHRQRAGKGFSYRDEHDRRVTEPATLERIRSLAIPPAYTRVWICSNPHGHLQATGRDAKGRKQYRYHPRWRQLRDAGKFDRMQAFGQALPRIRRQVTRDLKRKELSPPRILAAIVRLLDTTLLRIGNEDYAKDNGSYGLSTLRNRHVKVSRQNVRLRFRGKSGIEREAAIHDPVVARLVDRLQELPGQRVFQYLDEDGVAHPVDSGMVNDYLREISGADFSAKDFRTWGATVLATTALGCIELAEASTQRAHRAQMKASIEAVARQLGHTPTVCRQSYIHPAIFAACESGTLQRATTQLTRRNRASLEKLTLRVLKAHAADARRNTGQRSRKRKAGAD</sequence>
<dbReference type="InterPro" id="IPR011010">
    <property type="entry name" value="DNA_brk_join_enz"/>
</dbReference>
<dbReference type="EC" id="5.6.2.1" evidence="3"/>
<keyword evidence="11" id="KW-1185">Reference proteome</keyword>
<evidence type="ECO:0000259" key="8">
    <source>
        <dbReference type="Pfam" id="PF01028"/>
    </source>
</evidence>
<proteinExistence type="inferred from homology"/>
<dbReference type="AlphaFoldDB" id="A0A328PDK3"/>
<evidence type="ECO:0000256" key="7">
    <source>
        <dbReference type="SAM" id="MobiDB-lite"/>
    </source>
</evidence>
<evidence type="ECO:0000313" key="11">
    <source>
        <dbReference type="Proteomes" id="UP000248926"/>
    </source>
</evidence>
<dbReference type="EMBL" id="NFZS01000001">
    <property type="protein sequence ID" value="RAO77914.1"/>
    <property type="molecule type" value="Genomic_DNA"/>
</dbReference>
<evidence type="ECO:0000256" key="1">
    <source>
        <dbReference type="ARBA" id="ARBA00000213"/>
    </source>
</evidence>
<protein>
    <recommendedName>
        <fullName evidence="3">DNA topoisomerase</fullName>
        <ecNumber evidence="3">5.6.2.1</ecNumber>
    </recommendedName>
</protein>
<evidence type="ECO:0000256" key="4">
    <source>
        <dbReference type="ARBA" id="ARBA00023029"/>
    </source>
</evidence>
<comment type="catalytic activity">
    <reaction evidence="1">
        <text>ATP-independent breakage of single-stranded DNA, followed by passage and rejoining.</text>
        <dbReference type="EC" id="5.6.2.1"/>
    </reaction>
</comment>
<dbReference type="RefSeq" id="WP_111982342.1">
    <property type="nucleotide sequence ID" value="NZ_NFZS01000001.1"/>
</dbReference>
<dbReference type="Pfam" id="PF01028">
    <property type="entry name" value="Topoisom_I"/>
    <property type="match status" value="1"/>
</dbReference>
<dbReference type="GO" id="GO:0003917">
    <property type="term" value="F:DNA topoisomerase type I (single strand cut, ATP-independent) activity"/>
    <property type="evidence" value="ECO:0007669"/>
    <property type="project" value="UniProtKB-EC"/>
</dbReference>